<evidence type="ECO:0000256" key="16">
    <source>
        <dbReference type="ARBA" id="ARBA00023316"/>
    </source>
</evidence>
<dbReference type="InterPro" id="IPR036635">
    <property type="entry name" value="MurB_C_sf"/>
</dbReference>
<feature type="active site" evidence="19">
    <location>
        <position position="164"/>
    </location>
</feature>
<gene>
    <name evidence="19" type="primary">murB</name>
    <name evidence="21" type="ORF">DD666_17595</name>
</gene>
<sequence>MRDDTTQDLTGLNTLGLVSHAAHYFRLDSEQQLPMVTQWRQAADGLIYVLGGGSNLILREHLSRPVVHNLLKGIRLIEETPEAFVVEAAGGEGWHDFVGACIRNGWYGLENLALIPGTVGACPVQNIGAYGVEVMDRIDSVYAWDLAQGQPRLFNTQECAFSYRDSLFKKPAGQGYLITAVRFRLPKQWAPVISYPDLKNVPELAQDATPQKIFDAVCRIRQAKLPDPAKIGNAGSFFKNPIVSAAKQAQLKTDYPALVSYPQADGSYKLAAGWMIEQCGWKGRSLGPVGMHQRQALVLVNHGGATATDVLALADAVIASTQQKFDVTLEREPVLFD</sequence>
<evidence type="ECO:0000256" key="3">
    <source>
        <dbReference type="ARBA" id="ARBA00004496"/>
    </source>
</evidence>
<comment type="similarity">
    <text evidence="19">Belongs to the MurB family.</text>
</comment>
<dbReference type="GO" id="GO:0071555">
    <property type="term" value="P:cell wall organization"/>
    <property type="evidence" value="ECO:0007669"/>
    <property type="project" value="UniProtKB-KW"/>
</dbReference>
<evidence type="ECO:0000256" key="18">
    <source>
        <dbReference type="ARBA" id="ARBA00048914"/>
    </source>
</evidence>
<evidence type="ECO:0000256" key="6">
    <source>
        <dbReference type="ARBA" id="ARBA00015188"/>
    </source>
</evidence>
<keyword evidence="12 19" id="KW-0133">Cell shape</keyword>
<reference evidence="21 22" key="1">
    <citation type="journal article" date="2018" name="Nat. Biotechnol.">
        <title>A standardized bacterial taxonomy based on genome phylogeny substantially revises the tree of life.</title>
        <authorList>
            <person name="Parks D.H."/>
            <person name="Chuvochina M."/>
            <person name="Waite D.W."/>
            <person name="Rinke C."/>
            <person name="Skarshewski A."/>
            <person name="Chaumeil P.A."/>
            <person name="Hugenholtz P."/>
        </authorList>
    </citation>
    <scope>NUCLEOTIDE SEQUENCE [LARGE SCALE GENOMIC DNA]</scope>
    <source>
        <strain evidence="21">UBA10707</strain>
    </source>
</reference>
<dbReference type="GO" id="GO:0008762">
    <property type="term" value="F:UDP-N-acetylmuramate dehydrogenase activity"/>
    <property type="evidence" value="ECO:0007669"/>
    <property type="project" value="UniProtKB-UniRule"/>
</dbReference>
<comment type="catalytic activity">
    <reaction evidence="18 19">
        <text>UDP-N-acetyl-alpha-D-muramate + NADP(+) = UDP-N-acetyl-3-O-(1-carboxyvinyl)-alpha-D-glucosamine + NADPH + H(+)</text>
        <dbReference type="Rhea" id="RHEA:12248"/>
        <dbReference type="ChEBI" id="CHEBI:15378"/>
        <dbReference type="ChEBI" id="CHEBI:57783"/>
        <dbReference type="ChEBI" id="CHEBI:58349"/>
        <dbReference type="ChEBI" id="CHEBI:68483"/>
        <dbReference type="ChEBI" id="CHEBI:70757"/>
        <dbReference type="EC" id="1.3.1.98"/>
    </reaction>
</comment>
<dbReference type="PANTHER" id="PTHR21071:SF4">
    <property type="entry name" value="UDP-N-ACETYLENOLPYRUVOYLGLUCOSAMINE REDUCTASE"/>
    <property type="match status" value="1"/>
</dbReference>
<dbReference type="InterPro" id="IPR006094">
    <property type="entry name" value="Oxid_FAD_bind_N"/>
</dbReference>
<dbReference type="InterPro" id="IPR036318">
    <property type="entry name" value="FAD-bd_PCMH-like_sf"/>
</dbReference>
<proteinExistence type="inferred from homology"/>
<dbReference type="NCBIfam" id="TIGR00179">
    <property type="entry name" value="murB"/>
    <property type="match status" value="1"/>
</dbReference>
<dbReference type="GO" id="GO:0009252">
    <property type="term" value="P:peptidoglycan biosynthetic process"/>
    <property type="evidence" value="ECO:0007669"/>
    <property type="project" value="UniProtKB-UniRule"/>
</dbReference>
<dbReference type="SUPFAM" id="SSF56176">
    <property type="entry name" value="FAD-binding/transporter-associated domain-like"/>
    <property type="match status" value="1"/>
</dbReference>
<dbReference type="GO" id="GO:0005829">
    <property type="term" value="C:cytosol"/>
    <property type="evidence" value="ECO:0007669"/>
    <property type="project" value="TreeGrafter"/>
</dbReference>
<feature type="domain" description="FAD-binding PCMH-type" evidence="20">
    <location>
        <begin position="17"/>
        <end position="188"/>
    </location>
</feature>
<dbReference type="GO" id="GO:0008360">
    <property type="term" value="P:regulation of cell shape"/>
    <property type="evidence" value="ECO:0007669"/>
    <property type="project" value="UniProtKB-KW"/>
</dbReference>
<dbReference type="Proteomes" id="UP000264036">
    <property type="component" value="Unassembled WGS sequence"/>
</dbReference>
<evidence type="ECO:0000256" key="19">
    <source>
        <dbReference type="HAMAP-Rule" id="MF_00037"/>
    </source>
</evidence>
<feature type="active site" evidence="19">
    <location>
        <position position="332"/>
    </location>
</feature>
<evidence type="ECO:0000256" key="10">
    <source>
        <dbReference type="ARBA" id="ARBA00022827"/>
    </source>
</evidence>
<evidence type="ECO:0000256" key="2">
    <source>
        <dbReference type="ARBA" id="ARBA00003921"/>
    </source>
</evidence>
<evidence type="ECO:0000256" key="9">
    <source>
        <dbReference type="ARBA" id="ARBA00022630"/>
    </source>
</evidence>
<evidence type="ECO:0000313" key="22">
    <source>
        <dbReference type="Proteomes" id="UP000264036"/>
    </source>
</evidence>
<dbReference type="InterPro" id="IPR016166">
    <property type="entry name" value="FAD-bd_PCMH"/>
</dbReference>
<accession>A0A356LK27</accession>
<comment type="subcellular location">
    <subcellularLocation>
        <location evidence="3 19">Cytoplasm</location>
    </subcellularLocation>
</comment>
<dbReference type="Gene3D" id="3.30.465.10">
    <property type="match status" value="1"/>
</dbReference>
<evidence type="ECO:0000256" key="11">
    <source>
        <dbReference type="ARBA" id="ARBA00022857"/>
    </source>
</evidence>
<dbReference type="AlphaFoldDB" id="A0A356LK27"/>
<dbReference type="InterPro" id="IPR016169">
    <property type="entry name" value="FAD-bd_PCMH_sub2"/>
</dbReference>
<dbReference type="GO" id="GO:0071949">
    <property type="term" value="F:FAD binding"/>
    <property type="evidence" value="ECO:0007669"/>
    <property type="project" value="InterPro"/>
</dbReference>
<keyword evidence="11 19" id="KW-0521">NADP</keyword>
<evidence type="ECO:0000256" key="8">
    <source>
        <dbReference type="ARBA" id="ARBA00022618"/>
    </source>
</evidence>
<evidence type="ECO:0000256" key="13">
    <source>
        <dbReference type="ARBA" id="ARBA00022984"/>
    </source>
</evidence>
<evidence type="ECO:0000313" key="21">
    <source>
        <dbReference type="EMBL" id="HBP31209.1"/>
    </source>
</evidence>
<dbReference type="HAMAP" id="MF_00037">
    <property type="entry name" value="MurB"/>
    <property type="match status" value="1"/>
</dbReference>
<feature type="active site" description="Proton donor" evidence="19">
    <location>
        <position position="236"/>
    </location>
</feature>
<dbReference type="SUPFAM" id="SSF56194">
    <property type="entry name" value="Uridine diphospho-N-Acetylenolpyruvylglucosamine reductase, MurB, C-terminal domain"/>
    <property type="match status" value="1"/>
</dbReference>
<dbReference type="NCBIfam" id="NF000755">
    <property type="entry name" value="PRK00046.1"/>
    <property type="match status" value="1"/>
</dbReference>
<dbReference type="InterPro" id="IPR003170">
    <property type="entry name" value="MurB"/>
</dbReference>
<evidence type="ECO:0000256" key="7">
    <source>
        <dbReference type="ARBA" id="ARBA00022490"/>
    </source>
</evidence>
<keyword evidence="10 19" id="KW-0274">FAD</keyword>
<comment type="caution">
    <text evidence="21">The sequence shown here is derived from an EMBL/GenBank/DDBJ whole genome shotgun (WGS) entry which is preliminary data.</text>
</comment>
<dbReference type="GO" id="GO:0051301">
    <property type="term" value="P:cell division"/>
    <property type="evidence" value="ECO:0007669"/>
    <property type="project" value="UniProtKB-KW"/>
</dbReference>
<comment type="function">
    <text evidence="2 19">Cell wall formation.</text>
</comment>
<evidence type="ECO:0000256" key="5">
    <source>
        <dbReference type="ARBA" id="ARBA00012518"/>
    </source>
</evidence>
<protein>
    <recommendedName>
        <fullName evidence="6 19">UDP-N-acetylenolpyruvoylglucosamine reductase</fullName>
        <ecNumber evidence="5 19">1.3.1.98</ecNumber>
    </recommendedName>
    <alternativeName>
        <fullName evidence="17 19">UDP-N-acetylmuramate dehydrogenase</fullName>
    </alternativeName>
</protein>
<evidence type="ECO:0000256" key="14">
    <source>
        <dbReference type="ARBA" id="ARBA00023002"/>
    </source>
</evidence>
<dbReference type="EC" id="1.3.1.98" evidence="5 19"/>
<organism evidence="21 22">
    <name type="scientific">Advenella kashmirensis</name>
    <dbReference type="NCBI Taxonomy" id="310575"/>
    <lineage>
        <taxon>Bacteria</taxon>
        <taxon>Pseudomonadati</taxon>
        <taxon>Pseudomonadota</taxon>
        <taxon>Betaproteobacteria</taxon>
        <taxon>Burkholderiales</taxon>
        <taxon>Alcaligenaceae</taxon>
    </lineage>
</organism>
<dbReference type="Pfam" id="PF02873">
    <property type="entry name" value="MurB_C"/>
    <property type="match status" value="1"/>
</dbReference>
<name>A0A356LK27_9BURK</name>
<evidence type="ECO:0000256" key="17">
    <source>
        <dbReference type="ARBA" id="ARBA00031026"/>
    </source>
</evidence>
<dbReference type="Gene3D" id="3.90.78.10">
    <property type="entry name" value="UDP-N-acetylenolpyruvoylglucosamine reductase, C-terminal domain"/>
    <property type="match status" value="1"/>
</dbReference>
<evidence type="ECO:0000259" key="20">
    <source>
        <dbReference type="PROSITE" id="PS51387"/>
    </source>
</evidence>
<dbReference type="Pfam" id="PF01565">
    <property type="entry name" value="FAD_binding_4"/>
    <property type="match status" value="1"/>
</dbReference>
<comment type="pathway">
    <text evidence="4 19">Cell wall biogenesis; peptidoglycan biosynthesis.</text>
</comment>
<dbReference type="UniPathway" id="UPA00219"/>
<evidence type="ECO:0000256" key="12">
    <source>
        <dbReference type="ARBA" id="ARBA00022960"/>
    </source>
</evidence>
<dbReference type="PROSITE" id="PS51387">
    <property type="entry name" value="FAD_PCMH"/>
    <property type="match status" value="1"/>
</dbReference>
<keyword evidence="8 19" id="KW-0132">Cell division</keyword>
<evidence type="ECO:0000256" key="1">
    <source>
        <dbReference type="ARBA" id="ARBA00001974"/>
    </source>
</evidence>
<keyword evidence="15 19" id="KW-0131">Cell cycle</keyword>
<keyword evidence="13 19" id="KW-0573">Peptidoglycan synthesis</keyword>
<dbReference type="Gene3D" id="3.30.43.10">
    <property type="entry name" value="Uridine Diphospho-n-acetylenolpyruvylglucosamine Reductase, domain 2"/>
    <property type="match status" value="1"/>
</dbReference>
<dbReference type="EMBL" id="DOEK01000035">
    <property type="protein sequence ID" value="HBP31209.1"/>
    <property type="molecule type" value="Genomic_DNA"/>
</dbReference>
<keyword evidence="16 19" id="KW-0961">Cell wall biogenesis/degradation</keyword>
<keyword evidence="7 19" id="KW-0963">Cytoplasm</keyword>
<keyword evidence="14 19" id="KW-0560">Oxidoreductase</keyword>
<evidence type="ECO:0000256" key="15">
    <source>
        <dbReference type="ARBA" id="ARBA00023306"/>
    </source>
</evidence>
<dbReference type="PANTHER" id="PTHR21071">
    <property type="entry name" value="UDP-N-ACETYLENOLPYRUVOYLGLUCOSAMINE REDUCTASE"/>
    <property type="match status" value="1"/>
</dbReference>
<comment type="cofactor">
    <cofactor evidence="1 19">
        <name>FAD</name>
        <dbReference type="ChEBI" id="CHEBI:57692"/>
    </cofactor>
</comment>
<dbReference type="InterPro" id="IPR011601">
    <property type="entry name" value="MurB_C"/>
</dbReference>
<dbReference type="InterPro" id="IPR016167">
    <property type="entry name" value="FAD-bd_PCMH_sub1"/>
</dbReference>
<evidence type="ECO:0000256" key="4">
    <source>
        <dbReference type="ARBA" id="ARBA00004752"/>
    </source>
</evidence>
<keyword evidence="9 19" id="KW-0285">Flavoprotein</keyword>